<dbReference type="PROSITE" id="PS00463">
    <property type="entry name" value="ZN2_CY6_FUNGAL_1"/>
    <property type="match status" value="1"/>
</dbReference>
<evidence type="ECO:0000259" key="5">
    <source>
        <dbReference type="PROSITE" id="PS50048"/>
    </source>
</evidence>
<dbReference type="InterPro" id="IPR036864">
    <property type="entry name" value="Zn2-C6_fun-type_DNA-bd_sf"/>
</dbReference>
<evidence type="ECO:0000256" key="4">
    <source>
        <dbReference type="ARBA" id="ARBA00023242"/>
    </source>
</evidence>
<keyword evidence="7" id="KW-1185">Reference proteome</keyword>
<evidence type="ECO:0000313" key="6">
    <source>
        <dbReference type="EMBL" id="ANZ77455.1"/>
    </source>
</evidence>
<dbReference type="Gene3D" id="4.10.240.10">
    <property type="entry name" value="Zn(2)-C6 fungal-type DNA-binding domain"/>
    <property type="match status" value="1"/>
</dbReference>
<feature type="domain" description="Zn(2)-C6 fungal-type" evidence="5">
    <location>
        <begin position="11"/>
        <end position="40"/>
    </location>
</feature>
<dbReference type="GO" id="GO:0008270">
    <property type="term" value="F:zinc ion binding"/>
    <property type="evidence" value="ECO:0007669"/>
    <property type="project" value="InterPro"/>
</dbReference>
<protein>
    <submittedName>
        <fullName evidence="6">BA75_05232T0</fullName>
    </submittedName>
</protein>
<dbReference type="GO" id="GO:0003677">
    <property type="term" value="F:DNA binding"/>
    <property type="evidence" value="ECO:0007669"/>
    <property type="project" value="UniProtKB-KW"/>
</dbReference>
<evidence type="ECO:0000313" key="7">
    <source>
        <dbReference type="Proteomes" id="UP000094565"/>
    </source>
</evidence>
<dbReference type="InterPro" id="IPR021858">
    <property type="entry name" value="Fun_TF"/>
</dbReference>
<dbReference type="AlphaFoldDB" id="A0A1B2JHX1"/>
<gene>
    <name evidence="6" type="primary">ARG81</name>
    <name evidence="6" type="ORF">ATY40_BA7505232</name>
</gene>
<organism evidence="6 7">
    <name type="scientific">Komagataella pastoris</name>
    <name type="common">Yeast</name>
    <name type="synonym">Pichia pastoris</name>
    <dbReference type="NCBI Taxonomy" id="4922"/>
    <lineage>
        <taxon>Eukaryota</taxon>
        <taxon>Fungi</taxon>
        <taxon>Dikarya</taxon>
        <taxon>Ascomycota</taxon>
        <taxon>Saccharomycotina</taxon>
        <taxon>Pichiomycetes</taxon>
        <taxon>Pichiales</taxon>
        <taxon>Pichiaceae</taxon>
        <taxon>Komagataella</taxon>
    </lineage>
</organism>
<dbReference type="Pfam" id="PF11951">
    <property type="entry name" value="Fungal_trans_2"/>
    <property type="match status" value="1"/>
</dbReference>
<sequence length="853" mass="97289">MPPKREKTFTGCWTCRSRKVKCTLERPQCDRCIKGGYDCTGYDIKLRWSQPVQFDKYGSQVSQTNIEPNEDETIRRRNIEPVRYNAKQAYKDYDQLDADIDCLHSYRLETGKDKDSTVIKGMFGVFRQQKRKRDKDVSFSPEKLPFGSPSMFDPLSGFTQGNEWVSNELIDDALLTASAINGDTHFLDIFRADTLNPLVNTNGSSAPFYGYNNADVQRIYPNPSRRDKDLSQYAPDEMFNVLFHRKEEEEPHGVHVGSGGVLIGDSNGSGLVRASSLSTSASQPISGAQQDLPLAKKMKISNDSIQLDAPDGTSKMPENIMEVRTVPGLPQTLAIEKRGLPTTALQVNPMTRYLLNYYIEDVADMMTVIPLPKNPWKFIYFPRAIMAVGELGSLGKTSNARSCLLNALLAVSAFNLQSRFPKNSNEMKYYVNLGIQLRQQASVFLKHCLMEDVLTQKYKDVLVAVLSMVTIDVVWGTMSDCKTHLNICEKIIEKKMTVKKKLSAKALILHRIYSSMKLIQDSTNLEIVSKDEIFLNESNYKQFITSSRVDSADSNQGSRIDKLFRKSPSSLLSDTSNHVSSTSSSKGVFHEKINDQGKIRIEYIVHDQNTESPGDIPNDRKDSQIPLFIDITKASFKPSKNKLDDHDISSDAIYGLPNSLILLFSEVVHLIRFKVYCDSTSTQLPSFFKLLADELSTKLSDWKLEWKLTTQEDSKKFISARHEGIYHHVMSFYHGLVIYFYRFIEDINPNYLQEYVEKVLVHLNRIQEIVQSDKDILIIPLFWQGFIAGSEAMTVYLQNGFKKWGTDISKTGIGTYWVARQIMLEVWRRKNFNEKKSNWIDVIRDWDMNVMLT</sequence>
<evidence type="ECO:0000256" key="3">
    <source>
        <dbReference type="ARBA" id="ARBA00023163"/>
    </source>
</evidence>
<dbReference type="InterPro" id="IPR050675">
    <property type="entry name" value="OAF3"/>
</dbReference>
<dbReference type="PANTHER" id="PTHR31069:SF32">
    <property type="entry name" value="ARGININE METABOLISM REGULATION PROTEIN II"/>
    <property type="match status" value="1"/>
</dbReference>
<dbReference type="Proteomes" id="UP000094565">
    <property type="component" value="Chromosome 4"/>
</dbReference>
<name>A0A1B2JHX1_PICPA</name>
<dbReference type="CDD" id="cd00067">
    <property type="entry name" value="GAL4"/>
    <property type="match status" value="1"/>
</dbReference>
<evidence type="ECO:0000256" key="2">
    <source>
        <dbReference type="ARBA" id="ARBA00023125"/>
    </source>
</evidence>
<accession>A0A1B2JHX1</accession>
<dbReference type="SUPFAM" id="SSF57701">
    <property type="entry name" value="Zn2/Cys6 DNA-binding domain"/>
    <property type="match status" value="1"/>
</dbReference>
<proteinExistence type="predicted"/>
<keyword evidence="1" id="KW-0805">Transcription regulation</keyword>
<dbReference type="OrthoDB" id="3477330at2759"/>
<evidence type="ECO:0000256" key="1">
    <source>
        <dbReference type="ARBA" id="ARBA00023015"/>
    </source>
</evidence>
<dbReference type="PROSITE" id="PS50048">
    <property type="entry name" value="ZN2_CY6_FUNGAL_2"/>
    <property type="match status" value="1"/>
</dbReference>
<keyword evidence="3" id="KW-0804">Transcription</keyword>
<keyword evidence="2" id="KW-0238">DNA-binding</keyword>
<dbReference type="PANTHER" id="PTHR31069">
    <property type="entry name" value="OLEATE-ACTIVATED TRANSCRIPTION FACTOR 1-RELATED"/>
    <property type="match status" value="1"/>
</dbReference>
<dbReference type="Pfam" id="PF00172">
    <property type="entry name" value="Zn_clus"/>
    <property type="match status" value="1"/>
</dbReference>
<dbReference type="EMBL" id="CP014587">
    <property type="protein sequence ID" value="ANZ77455.1"/>
    <property type="molecule type" value="Genomic_DNA"/>
</dbReference>
<reference evidence="6 7" key="1">
    <citation type="submission" date="2016-02" db="EMBL/GenBank/DDBJ databases">
        <title>Comparative genomic and transcriptomic foundation for Pichia pastoris.</title>
        <authorList>
            <person name="Love K.R."/>
            <person name="Shah K.A."/>
            <person name="Whittaker C.A."/>
            <person name="Wu J."/>
            <person name="Bartlett M.C."/>
            <person name="Ma D."/>
            <person name="Leeson R.L."/>
            <person name="Priest M."/>
            <person name="Young S.K."/>
            <person name="Love J.C."/>
        </authorList>
    </citation>
    <scope>NUCLEOTIDE SEQUENCE [LARGE SCALE GENOMIC DNA]</scope>
    <source>
        <strain evidence="6 7">ATCC 28485</strain>
    </source>
</reference>
<dbReference type="InterPro" id="IPR001138">
    <property type="entry name" value="Zn2Cys6_DnaBD"/>
</dbReference>
<dbReference type="SMART" id="SM00066">
    <property type="entry name" value="GAL4"/>
    <property type="match status" value="1"/>
</dbReference>
<dbReference type="GO" id="GO:0000981">
    <property type="term" value="F:DNA-binding transcription factor activity, RNA polymerase II-specific"/>
    <property type="evidence" value="ECO:0007669"/>
    <property type="project" value="InterPro"/>
</dbReference>
<keyword evidence="4" id="KW-0539">Nucleus</keyword>